<gene>
    <name evidence="7" type="ORF">ONE63_008057</name>
</gene>
<sequence length="313" mass="34174">MWRLRACLLLTLAVLTHEVSGESANTSPIPGAEFLKEVKLRMCGRSLDDYGEYLLKTKADGLLTDTRFIENRPTVIYVHGYVEDATKESVRTVLSAFMAHGGYNAVFLDWSRAAAESYASVMELAPRVGRMLAHQLDAWHEAGTLNISNVYLVGHSMGGQVVGFAGKFTSKCKVPRITALDPALPGFSERSLTAGHLTPTDARFVDVIHTDGGVYGVDYVAGHVDFFPNGGHRMQPGCLHPSKATLLSDEDLCSHRRSWRYFAESLNASLPAYYGVACPSHEDFVAGRCDGNKRVVMGFPTPTRYVPAAGVQS</sequence>
<feature type="signal peptide" evidence="5">
    <location>
        <begin position="1"/>
        <end position="21"/>
    </location>
</feature>
<comment type="similarity">
    <text evidence="2 4">Belongs to the AB hydrolase superfamily. Lipase family.</text>
</comment>
<dbReference type="PANTHER" id="PTHR11610">
    <property type="entry name" value="LIPASE"/>
    <property type="match status" value="1"/>
</dbReference>
<keyword evidence="5" id="KW-0732">Signal</keyword>
<evidence type="ECO:0000256" key="2">
    <source>
        <dbReference type="ARBA" id="ARBA00010701"/>
    </source>
</evidence>
<keyword evidence="3" id="KW-0964">Secreted</keyword>
<name>A0AAV7XW15_9NEOP</name>
<dbReference type="InterPro" id="IPR013818">
    <property type="entry name" value="Lipase"/>
</dbReference>
<evidence type="ECO:0000313" key="7">
    <source>
        <dbReference type="EMBL" id="KAJ1528143.1"/>
    </source>
</evidence>
<evidence type="ECO:0000256" key="4">
    <source>
        <dbReference type="RuleBase" id="RU004262"/>
    </source>
</evidence>
<dbReference type="GO" id="GO:0017171">
    <property type="term" value="F:serine hydrolase activity"/>
    <property type="evidence" value="ECO:0007669"/>
    <property type="project" value="TreeGrafter"/>
</dbReference>
<dbReference type="Gene3D" id="3.40.50.1820">
    <property type="entry name" value="alpha/beta hydrolase"/>
    <property type="match status" value="1"/>
</dbReference>
<comment type="subcellular location">
    <subcellularLocation>
        <location evidence="1">Secreted</location>
    </subcellularLocation>
</comment>
<keyword evidence="8" id="KW-1185">Reference proteome</keyword>
<evidence type="ECO:0000256" key="1">
    <source>
        <dbReference type="ARBA" id="ARBA00004613"/>
    </source>
</evidence>
<feature type="chain" id="PRO_5043742634" description="Lipase domain-containing protein" evidence="5">
    <location>
        <begin position="22"/>
        <end position="313"/>
    </location>
</feature>
<accession>A0AAV7XW15</accession>
<feature type="domain" description="Lipase" evidence="6">
    <location>
        <begin position="57"/>
        <end position="299"/>
    </location>
</feature>
<protein>
    <recommendedName>
        <fullName evidence="6">Lipase domain-containing protein</fullName>
    </recommendedName>
</protein>
<dbReference type="SUPFAM" id="SSF53474">
    <property type="entry name" value="alpha/beta-Hydrolases"/>
    <property type="match status" value="1"/>
</dbReference>
<dbReference type="Proteomes" id="UP001075354">
    <property type="component" value="Chromosome 5"/>
</dbReference>
<dbReference type="GO" id="GO:0005615">
    <property type="term" value="C:extracellular space"/>
    <property type="evidence" value="ECO:0007669"/>
    <property type="project" value="TreeGrafter"/>
</dbReference>
<dbReference type="PANTHER" id="PTHR11610:SF37">
    <property type="entry name" value="GH01208P"/>
    <property type="match status" value="1"/>
</dbReference>
<dbReference type="InterPro" id="IPR000734">
    <property type="entry name" value="TAG_lipase"/>
</dbReference>
<comment type="caution">
    <text evidence="7">The sequence shown here is derived from an EMBL/GenBank/DDBJ whole genome shotgun (WGS) entry which is preliminary data.</text>
</comment>
<dbReference type="AlphaFoldDB" id="A0AAV7XW15"/>
<evidence type="ECO:0000256" key="5">
    <source>
        <dbReference type="SAM" id="SignalP"/>
    </source>
</evidence>
<dbReference type="PRINTS" id="PR00821">
    <property type="entry name" value="TAGLIPASE"/>
</dbReference>
<evidence type="ECO:0000256" key="3">
    <source>
        <dbReference type="ARBA" id="ARBA00022525"/>
    </source>
</evidence>
<proteinExistence type="inferred from homology"/>
<organism evidence="7 8">
    <name type="scientific">Megalurothrips usitatus</name>
    <name type="common">bean blossom thrips</name>
    <dbReference type="NCBI Taxonomy" id="439358"/>
    <lineage>
        <taxon>Eukaryota</taxon>
        <taxon>Metazoa</taxon>
        <taxon>Ecdysozoa</taxon>
        <taxon>Arthropoda</taxon>
        <taxon>Hexapoda</taxon>
        <taxon>Insecta</taxon>
        <taxon>Pterygota</taxon>
        <taxon>Neoptera</taxon>
        <taxon>Paraneoptera</taxon>
        <taxon>Thysanoptera</taxon>
        <taxon>Terebrantia</taxon>
        <taxon>Thripoidea</taxon>
        <taxon>Thripidae</taxon>
        <taxon>Megalurothrips</taxon>
    </lineage>
</organism>
<dbReference type="InterPro" id="IPR029058">
    <property type="entry name" value="AB_hydrolase_fold"/>
</dbReference>
<reference evidence="7" key="1">
    <citation type="submission" date="2022-12" db="EMBL/GenBank/DDBJ databases">
        <title>Chromosome-level genome assembly of the bean flower thrips Megalurothrips usitatus.</title>
        <authorList>
            <person name="Ma L."/>
            <person name="Liu Q."/>
            <person name="Li H."/>
            <person name="Cai W."/>
        </authorList>
    </citation>
    <scope>NUCLEOTIDE SEQUENCE</scope>
    <source>
        <strain evidence="7">Cailab_2022a</strain>
    </source>
</reference>
<dbReference type="GO" id="GO:0016298">
    <property type="term" value="F:lipase activity"/>
    <property type="evidence" value="ECO:0007669"/>
    <property type="project" value="InterPro"/>
</dbReference>
<dbReference type="EMBL" id="JAPTSV010000005">
    <property type="protein sequence ID" value="KAJ1528143.1"/>
    <property type="molecule type" value="Genomic_DNA"/>
</dbReference>
<dbReference type="GO" id="GO:0016042">
    <property type="term" value="P:lipid catabolic process"/>
    <property type="evidence" value="ECO:0007669"/>
    <property type="project" value="TreeGrafter"/>
</dbReference>
<evidence type="ECO:0000313" key="8">
    <source>
        <dbReference type="Proteomes" id="UP001075354"/>
    </source>
</evidence>
<dbReference type="Pfam" id="PF00151">
    <property type="entry name" value="Lipase"/>
    <property type="match status" value="1"/>
</dbReference>
<evidence type="ECO:0000259" key="6">
    <source>
        <dbReference type="Pfam" id="PF00151"/>
    </source>
</evidence>